<dbReference type="AlphaFoldDB" id="A0A244ESZ6"/>
<accession>A0A244ESZ6</accession>
<evidence type="ECO:0000313" key="2">
    <source>
        <dbReference type="Proteomes" id="UP000195128"/>
    </source>
</evidence>
<dbReference type="Proteomes" id="UP000195128">
    <property type="component" value="Unassembled WGS sequence"/>
</dbReference>
<comment type="caution">
    <text evidence="1">The sequence shown here is derived from an EMBL/GenBank/DDBJ whole genome shotgun (WGS) entry which is preliminary data.</text>
</comment>
<gene>
    <name evidence="1" type="ORF">BW686_09265</name>
</gene>
<sequence>MMTGSRLTAPEGFQCLAKGATYHFLRSDGGTNRVRLVEFADDDKELRSHLITLTRIEFEDALEAGLIVEGGITDHHPPWLEPVERVSVSHRESLRVSVKESYDQKVNRRFAAISDLVLRLEETLASNSPDSVINAHAKALRPQQNASRLRLWFYTYIVFGQNKWALMPPLHRIGCWKRDDPSHVRRLGRPSAKGKNWGYRSDKAMKEKILSGYLAFRSPYKTAATIYSEILTKVFGCVALKKQGKIEFIHPNGEPFPTLSQVRYQVEQSVSPRQRSIGVRGTHKTRAVSGSYGSFADRLLNVNQRVEFDGYYISEKLSGVSEGNAVDSFCVVRAVCALSGLVVGIGFAEGKENMEAYKMCLFSIASNKVRYCELFAVTIESDEWPSEGLARGLVFDRGPGATFDVESEITWLGTFENTPVFSGQSKASVEASHPRDKKTHDQPTYFHSKLNFVRMAQREIVRVLADNHTSDASRRLDEELILAGVKPTPLEIFNYWDSRGRNSAHGMQFDTAIRAFLTQCPAVIRGDAVYFYGRKYRSPSLVATGVFDRVAKGGVISTKAFTLTMCVRHIWIEVYGELHELDFVRSQRTLECSVDISLRDLQTIDLIRREGSAALRDETPATQQYFWDRFKQLTGEDAFAGQRKNGRPAKNASAKRDSEDLARFFSGKAG</sequence>
<evidence type="ECO:0000313" key="1">
    <source>
        <dbReference type="EMBL" id="OUM07637.1"/>
    </source>
</evidence>
<name>A0A244ESZ6_PSESX</name>
<protein>
    <submittedName>
        <fullName evidence="1">Transposase</fullName>
    </submittedName>
</protein>
<proteinExistence type="predicted"/>
<dbReference type="RefSeq" id="WP_163010162.1">
    <property type="nucleotide sequence ID" value="NZ_MTSA01000006.1"/>
</dbReference>
<dbReference type="EMBL" id="MTSA01000006">
    <property type="protein sequence ID" value="OUM07637.1"/>
    <property type="molecule type" value="Genomic_DNA"/>
</dbReference>
<reference evidence="1 2" key="1">
    <citation type="submission" date="2017-01" db="EMBL/GenBank/DDBJ databases">
        <authorList>
            <person name="Mah S.A."/>
            <person name="Swanson W.J."/>
            <person name="Moy G.W."/>
            <person name="Vacquier V.D."/>
        </authorList>
    </citation>
    <scope>NUCLEOTIDE SEQUENCE [LARGE SCALE GENOMIC DNA]</scope>
    <source>
        <strain evidence="1">PDD-32b-74</strain>
    </source>
</reference>
<organism evidence="1 2">
    <name type="scientific">Pseudomonas syringae</name>
    <dbReference type="NCBI Taxonomy" id="317"/>
    <lineage>
        <taxon>Bacteria</taxon>
        <taxon>Pseudomonadati</taxon>
        <taxon>Pseudomonadota</taxon>
        <taxon>Gammaproteobacteria</taxon>
        <taxon>Pseudomonadales</taxon>
        <taxon>Pseudomonadaceae</taxon>
        <taxon>Pseudomonas</taxon>
    </lineage>
</organism>